<name>A8RWN7_ENTBW</name>
<dbReference type="AlphaFoldDB" id="A8RWN7"/>
<dbReference type="EMBL" id="ABCC02000037">
    <property type="protein sequence ID" value="EDP14953.1"/>
    <property type="molecule type" value="Genomic_DNA"/>
</dbReference>
<dbReference type="PaxDb" id="411902-CLOBOL_04645"/>
<evidence type="ECO:0000313" key="3">
    <source>
        <dbReference type="Proteomes" id="UP000005396"/>
    </source>
</evidence>
<accession>A8RWN7</accession>
<dbReference type="Proteomes" id="UP000005396">
    <property type="component" value="Unassembled WGS sequence"/>
</dbReference>
<comment type="caution">
    <text evidence="2">The sequence shown here is derived from an EMBL/GenBank/DDBJ whole genome shotgun (WGS) entry which is preliminary data.</text>
</comment>
<reference evidence="2 3" key="2">
    <citation type="submission" date="2007-09" db="EMBL/GenBank/DDBJ databases">
        <title>Draft genome sequence of Clostridium bolteae (ATCC BAA-613).</title>
        <authorList>
            <person name="Sudarsanam P."/>
            <person name="Ley R."/>
            <person name="Guruge J."/>
            <person name="Turnbaugh P.J."/>
            <person name="Mahowald M."/>
            <person name="Liep D."/>
            <person name="Gordon J."/>
        </authorList>
    </citation>
    <scope>NUCLEOTIDE SEQUENCE [LARGE SCALE GENOMIC DNA]</scope>
    <source>
        <strain evidence="3">ATCC BAA-613 / DSM 15670 / CCUG 46953 / JCM 12243 / WAL 16351</strain>
    </source>
</reference>
<organism evidence="2 3">
    <name type="scientific">Enterocloster bolteae (strain ATCC BAA-613 / DSM 15670 / CCUG 46953 / JCM 12243 / WAL 16351)</name>
    <name type="common">Clostridium bolteae</name>
    <dbReference type="NCBI Taxonomy" id="411902"/>
    <lineage>
        <taxon>Bacteria</taxon>
        <taxon>Bacillati</taxon>
        <taxon>Bacillota</taxon>
        <taxon>Clostridia</taxon>
        <taxon>Lachnospirales</taxon>
        <taxon>Lachnospiraceae</taxon>
        <taxon>Enterocloster</taxon>
    </lineage>
</organism>
<dbReference type="HOGENOM" id="CLU_2153937_0_0_9"/>
<gene>
    <name evidence="2" type="ORF">CLOBOL_04645</name>
</gene>
<reference evidence="2 3" key="1">
    <citation type="submission" date="2007-08" db="EMBL/GenBank/DDBJ databases">
        <authorList>
            <person name="Fulton L."/>
            <person name="Clifton S."/>
            <person name="Fulton B."/>
            <person name="Xu J."/>
            <person name="Minx P."/>
            <person name="Pepin K.H."/>
            <person name="Johnson M."/>
            <person name="Thiruvilangam P."/>
            <person name="Bhonagiri V."/>
            <person name="Nash W.E."/>
            <person name="Mardis E.R."/>
            <person name="Wilson R.K."/>
        </authorList>
    </citation>
    <scope>NUCLEOTIDE SEQUENCE [LARGE SCALE GENOMIC DNA]</scope>
    <source>
        <strain evidence="3">ATCC BAA-613 / DSM 15670 / CCUG 46953 / JCM 12243 / WAL 16351</strain>
    </source>
</reference>
<feature type="compositionally biased region" description="Basic and acidic residues" evidence="1">
    <location>
        <begin position="69"/>
        <end position="80"/>
    </location>
</feature>
<proteinExistence type="predicted"/>
<sequence>MGPFFAPKISRPLVPAFPGAIGRFALPRAILPLKIGRRIRRQKAGTPCKQRLWWRLGLPGAGGRGGGKRGPEGRAMRVPEGRNSGCESRRQRAGRLLSVIYVLFCGTICLF</sequence>
<evidence type="ECO:0000256" key="1">
    <source>
        <dbReference type="SAM" id="MobiDB-lite"/>
    </source>
</evidence>
<protein>
    <submittedName>
        <fullName evidence="2">Uncharacterized protein</fullName>
    </submittedName>
</protein>
<feature type="region of interest" description="Disordered" evidence="1">
    <location>
        <begin position="62"/>
        <end position="86"/>
    </location>
</feature>
<evidence type="ECO:0000313" key="2">
    <source>
        <dbReference type="EMBL" id="EDP14953.1"/>
    </source>
</evidence>